<evidence type="ECO:0000256" key="1">
    <source>
        <dbReference type="SAM" id="MobiDB-lite"/>
    </source>
</evidence>
<proteinExistence type="predicted"/>
<feature type="region of interest" description="Disordered" evidence="1">
    <location>
        <begin position="65"/>
        <end position="90"/>
    </location>
</feature>
<accession>A0A067KR65</accession>
<reference evidence="2 3" key="1">
    <citation type="journal article" date="2014" name="PLoS ONE">
        <title>Global Analysis of Gene Expression Profiles in Physic Nut (Jatropha curcas L.) Seedlings Exposed to Salt Stress.</title>
        <authorList>
            <person name="Zhang L."/>
            <person name="Zhang C."/>
            <person name="Wu P."/>
            <person name="Chen Y."/>
            <person name="Li M."/>
            <person name="Jiang H."/>
            <person name="Wu G."/>
        </authorList>
    </citation>
    <scope>NUCLEOTIDE SEQUENCE [LARGE SCALE GENOMIC DNA]</scope>
    <source>
        <strain evidence="3">cv. GZQX0401</strain>
        <tissue evidence="2">Young leaves</tissue>
    </source>
</reference>
<evidence type="ECO:0000313" key="2">
    <source>
        <dbReference type="EMBL" id="KDP37508.1"/>
    </source>
</evidence>
<gene>
    <name evidence="2" type="ORF">JCGZ_05947</name>
</gene>
<protein>
    <submittedName>
        <fullName evidence="2">Uncharacterized protein</fullName>
    </submittedName>
</protein>
<sequence length="118" mass="13089">MSWRFHSTNPWSWFALCEEYQKAPILPKPSELLSRRGLGLLLRQSETAANSMAADVSIASSSIRSTEDDIGAPSSKTRARTKDGTNRSNAEIGQELANASFCSHYVIKSRQDKSKLLE</sequence>
<dbReference type="EMBL" id="KK914399">
    <property type="protein sequence ID" value="KDP37508.1"/>
    <property type="molecule type" value="Genomic_DNA"/>
</dbReference>
<dbReference type="AlphaFoldDB" id="A0A067KR65"/>
<evidence type="ECO:0000313" key="3">
    <source>
        <dbReference type="Proteomes" id="UP000027138"/>
    </source>
</evidence>
<keyword evidence="3" id="KW-1185">Reference proteome</keyword>
<organism evidence="2 3">
    <name type="scientific">Jatropha curcas</name>
    <name type="common">Barbados nut</name>
    <dbReference type="NCBI Taxonomy" id="180498"/>
    <lineage>
        <taxon>Eukaryota</taxon>
        <taxon>Viridiplantae</taxon>
        <taxon>Streptophyta</taxon>
        <taxon>Embryophyta</taxon>
        <taxon>Tracheophyta</taxon>
        <taxon>Spermatophyta</taxon>
        <taxon>Magnoliopsida</taxon>
        <taxon>eudicotyledons</taxon>
        <taxon>Gunneridae</taxon>
        <taxon>Pentapetalae</taxon>
        <taxon>rosids</taxon>
        <taxon>fabids</taxon>
        <taxon>Malpighiales</taxon>
        <taxon>Euphorbiaceae</taxon>
        <taxon>Crotonoideae</taxon>
        <taxon>Jatropheae</taxon>
        <taxon>Jatropha</taxon>
    </lineage>
</organism>
<dbReference type="Proteomes" id="UP000027138">
    <property type="component" value="Unassembled WGS sequence"/>
</dbReference>
<name>A0A067KR65_JATCU</name>